<dbReference type="PANTHER" id="PTHR14636">
    <property type="entry name" value="TPA-INDUCED TRANSMEMBRANE PROTEIN"/>
    <property type="match status" value="1"/>
</dbReference>
<dbReference type="Proteomes" id="UP000694413">
    <property type="component" value="Unassembled WGS sequence"/>
</dbReference>
<keyword evidence="1" id="KW-1133">Transmembrane helix</keyword>
<proteinExistence type="predicted"/>
<evidence type="ECO:0000313" key="3">
    <source>
        <dbReference type="Proteomes" id="UP000694413"/>
    </source>
</evidence>
<dbReference type="Ensembl" id="ENSZALT00000027912.1">
    <property type="protein sequence ID" value="ENSZALP00000021382.1"/>
    <property type="gene ID" value="ENSZALG00000016744.1"/>
</dbReference>
<name>A0A8D2NJC1_ZONAL</name>
<evidence type="ECO:0000313" key="2">
    <source>
        <dbReference type="Ensembl" id="ENSZALP00000021382.1"/>
    </source>
</evidence>
<sequence>PLGLSFPFPKLSFHLSSLYADYSKWPPALYRLLEVTMLCFLLSWQVNQSCPAHQGENFSAVVASPWPIDKCKLWMVIFTIFLVIFLVILISLILYSSKYLALGYSNTNMQYSIFQKKEKMLLTLEDFLSLALFFSNESSTVIYQLVFSVPPSTEGFMENRMNPDFIRNILRQYIYDEDTLNPGTSECDRLKLNPTSLTCKCCTLEKLFLYREQKYLCERREIFLERY</sequence>
<keyword evidence="1" id="KW-0812">Transmembrane</keyword>
<keyword evidence="3" id="KW-1185">Reference proteome</keyword>
<reference evidence="2" key="2">
    <citation type="submission" date="2025-09" db="UniProtKB">
        <authorList>
            <consortium name="Ensembl"/>
        </authorList>
    </citation>
    <scope>IDENTIFICATION</scope>
</reference>
<accession>A0A8D2NJC1</accession>
<protein>
    <submittedName>
        <fullName evidence="2">Uncharacterized protein</fullName>
    </submittedName>
</protein>
<feature type="transmembrane region" description="Helical" evidence="1">
    <location>
        <begin position="73"/>
        <end position="95"/>
    </location>
</feature>
<dbReference type="InterPro" id="IPR033223">
    <property type="entry name" value="TTMP"/>
</dbReference>
<dbReference type="PANTHER" id="PTHR14636:SF1">
    <property type="entry name" value="TPA-INDUCED TRANSMEMBRANE PROTEIN"/>
    <property type="match status" value="1"/>
</dbReference>
<reference evidence="2" key="1">
    <citation type="submission" date="2025-08" db="UniProtKB">
        <authorList>
            <consortium name="Ensembl"/>
        </authorList>
    </citation>
    <scope>IDENTIFICATION</scope>
</reference>
<organism evidence="2 3">
    <name type="scientific">Zonotrichia albicollis</name>
    <name type="common">White-throated sparrow</name>
    <name type="synonym">Fringilla albicollis</name>
    <dbReference type="NCBI Taxonomy" id="44394"/>
    <lineage>
        <taxon>Eukaryota</taxon>
        <taxon>Metazoa</taxon>
        <taxon>Chordata</taxon>
        <taxon>Craniata</taxon>
        <taxon>Vertebrata</taxon>
        <taxon>Euteleostomi</taxon>
        <taxon>Archelosauria</taxon>
        <taxon>Archosauria</taxon>
        <taxon>Dinosauria</taxon>
        <taxon>Saurischia</taxon>
        <taxon>Theropoda</taxon>
        <taxon>Coelurosauria</taxon>
        <taxon>Aves</taxon>
        <taxon>Neognathae</taxon>
        <taxon>Neoaves</taxon>
        <taxon>Telluraves</taxon>
        <taxon>Australaves</taxon>
        <taxon>Passeriformes</taxon>
        <taxon>Passerellidae</taxon>
        <taxon>Zonotrichia</taxon>
    </lineage>
</organism>
<dbReference type="AlphaFoldDB" id="A0A8D2NJC1"/>
<evidence type="ECO:0000256" key="1">
    <source>
        <dbReference type="SAM" id="Phobius"/>
    </source>
</evidence>
<keyword evidence="1" id="KW-0472">Membrane</keyword>